<protein>
    <submittedName>
        <fullName evidence="1">Uncharacterized protein</fullName>
    </submittedName>
</protein>
<dbReference type="EMBL" id="KK198766">
    <property type="protein sequence ID" value="KCW45964.1"/>
    <property type="molecule type" value="Genomic_DNA"/>
</dbReference>
<dbReference type="AlphaFoldDB" id="A0A058ZX29"/>
<reference evidence="1" key="1">
    <citation type="submission" date="2013-07" db="EMBL/GenBank/DDBJ databases">
        <title>The genome of Eucalyptus grandis.</title>
        <authorList>
            <person name="Schmutz J."/>
            <person name="Hayes R."/>
            <person name="Myburg A."/>
            <person name="Tuskan G."/>
            <person name="Grattapaglia D."/>
            <person name="Rokhsar D.S."/>
        </authorList>
    </citation>
    <scope>NUCLEOTIDE SEQUENCE</scope>
    <source>
        <tissue evidence="1">Leaf extractions</tissue>
    </source>
</reference>
<dbReference type="Gramene" id="KCW45964">
    <property type="protein sequence ID" value="KCW45964"/>
    <property type="gene ID" value="EUGRSUZ_L00137"/>
</dbReference>
<accession>A0A058ZX29</accession>
<gene>
    <name evidence="1" type="ORF">EUGRSUZ_L00137</name>
</gene>
<organism evidence="1">
    <name type="scientific">Eucalyptus grandis</name>
    <name type="common">Flooded gum</name>
    <dbReference type="NCBI Taxonomy" id="71139"/>
    <lineage>
        <taxon>Eukaryota</taxon>
        <taxon>Viridiplantae</taxon>
        <taxon>Streptophyta</taxon>
        <taxon>Embryophyta</taxon>
        <taxon>Tracheophyta</taxon>
        <taxon>Spermatophyta</taxon>
        <taxon>Magnoliopsida</taxon>
        <taxon>eudicotyledons</taxon>
        <taxon>Gunneridae</taxon>
        <taxon>Pentapetalae</taxon>
        <taxon>rosids</taxon>
        <taxon>malvids</taxon>
        <taxon>Myrtales</taxon>
        <taxon>Myrtaceae</taxon>
        <taxon>Myrtoideae</taxon>
        <taxon>Eucalypteae</taxon>
        <taxon>Eucalyptus</taxon>
    </lineage>
</organism>
<evidence type="ECO:0000313" key="1">
    <source>
        <dbReference type="EMBL" id="KCW45964.1"/>
    </source>
</evidence>
<proteinExistence type="predicted"/>
<name>A0A058ZX29_EUCGR</name>
<dbReference type="InParanoid" id="A0A058ZX29"/>
<sequence>MNLLQDSPFECTFEPERFHYRWTSLFPLHVRIKYQQGNLLAYRFRRDAFLSWDQVPVEQKMAGKSRIRT</sequence>